<dbReference type="NCBIfam" id="TIGR01946">
    <property type="entry name" value="rnfD"/>
    <property type="match status" value="1"/>
</dbReference>
<comment type="subunit">
    <text evidence="10">The complex is composed of six subunits: RnfA, RnfB, RnfC, RnfD, RnfE and RnfG.</text>
</comment>
<evidence type="ECO:0000256" key="1">
    <source>
        <dbReference type="ARBA" id="ARBA00022448"/>
    </source>
</evidence>
<keyword evidence="3 10" id="KW-0285">Flavoprotein</keyword>
<keyword evidence="6 10" id="KW-1278">Translocase</keyword>
<keyword evidence="5 10" id="KW-0812">Transmembrane</keyword>
<evidence type="ECO:0000256" key="6">
    <source>
        <dbReference type="ARBA" id="ARBA00022967"/>
    </source>
</evidence>
<keyword evidence="12" id="KW-1185">Reference proteome</keyword>
<dbReference type="PANTHER" id="PTHR30578:SF0">
    <property type="entry name" value="ION-TRANSLOCATING OXIDOREDUCTASE COMPLEX SUBUNIT D"/>
    <property type="match status" value="1"/>
</dbReference>
<keyword evidence="9 10" id="KW-0472">Membrane</keyword>
<keyword evidence="4 10" id="KW-0288">FMN</keyword>
<dbReference type="HAMAP" id="MF_00462">
    <property type="entry name" value="RsxD_RnfD"/>
    <property type="match status" value="1"/>
</dbReference>
<keyword evidence="8 10" id="KW-1133">Transmembrane helix</keyword>
<dbReference type="InterPro" id="IPR004338">
    <property type="entry name" value="NqrB/RnfD"/>
</dbReference>
<evidence type="ECO:0000256" key="5">
    <source>
        <dbReference type="ARBA" id="ARBA00022692"/>
    </source>
</evidence>
<feature type="modified residue" description="FMN phosphoryl threonine" evidence="10">
    <location>
        <position position="172"/>
    </location>
</feature>
<comment type="cofactor">
    <cofactor evidence="10">
        <name>FMN</name>
        <dbReference type="ChEBI" id="CHEBI:58210"/>
    </cofactor>
</comment>
<keyword evidence="2 10" id="KW-0597">Phosphoprotein</keyword>
<feature type="transmembrane region" description="Helical" evidence="10">
    <location>
        <begin position="268"/>
        <end position="287"/>
    </location>
</feature>
<feature type="transmembrane region" description="Helical" evidence="10">
    <location>
        <begin position="240"/>
        <end position="261"/>
    </location>
</feature>
<name>A0A842JEG2_9ACTN</name>
<feature type="transmembrane region" description="Helical" evidence="10">
    <location>
        <begin position="30"/>
        <end position="48"/>
    </location>
</feature>
<dbReference type="GO" id="GO:0005886">
    <property type="term" value="C:plasma membrane"/>
    <property type="evidence" value="ECO:0007669"/>
    <property type="project" value="UniProtKB-SubCell"/>
</dbReference>
<reference evidence="11 12" key="1">
    <citation type="submission" date="2020-08" db="EMBL/GenBank/DDBJ databases">
        <authorList>
            <person name="Liu C."/>
            <person name="Sun Q."/>
        </authorList>
    </citation>
    <scope>NUCLEOTIDE SEQUENCE [LARGE SCALE GENOMIC DNA]</scope>
    <source>
        <strain evidence="11 12">N22</strain>
    </source>
</reference>
<feature type="transmembrane region" description="Helical" evidence="10">
    <location>
        <begin position="186"/>
        <end position="209"/>
    </location>
</feature>
<evidence type="ECO:0000313" key="12">
    <source>
        <dbReference type="Proteomes" id="UP000587396"/>
    </source>
</evidence>
<evidence type="ECO:0000313" key="11">
    <source>
        <dbReference type="EMBL" id="MBC2890067.1"/>
    </source>
</evidence>
<gene>
    <name evidence="10" type="primary">rnfD</name>
    <name evidence="11" type="ORF">H7313_12050</name>
</gene>
<keyword evidence="10" id="KW-1003">Cell membrane</keyword>
<dbReference type="Proteomes" id="UP000587396">
    <property type="component" value="Unassembled WGS sequence"/>
</dbReference>
<protein>
    <recommendedName>
        <fullName evidence="10">Ion-translocating oxidoreductase complex subunit D</fullName>
        <ecNumber evidence="10">7.-.-.-</ecNumber>
    </recommendedName>
    <alternativeName>
        <fullName evidence="10">Rnf electron transport complex subunit D</fullName>
    </alternativeName>
</protein>
<dbReference type="EC" id="7.-.-.-" evidence="10"/>
<proteinExistence type="inferred from homology"/>
<evidence type="ECO:0000256" key="9">
    <source>
        <dbReference type="ARBA" id="ARBA00023136"/>
    </source>
</evidence>
<comment type="subcellular location">
    <subcellularLocation>
        <location evidence="10">Cell membrane</location>
        <topology evidence="10">Multi-pass membrane protein</topology>
    </subcellularLocation>
</comment>
<keyword evidence="7 10" id="KW-0249">Electron transport</keyword>
<feature type="transmembrane region" description="Helical" evidence="10">
    <location>
        <begin position="216"/>
        <end position="234"/>
    </location>
</feature>
<dbReference type="Pfam" id="PF03116">
    <property type="entry name" value="NQR2_RnfD_RnfE"/>
    <property type="match status" value="1"/>
</dbReference>
<feature type="transmembrane region" description="Helical" evidence="10">
    <location>
        <begin position="54"/>
        <end position="71"/>
    </location>
</feature>
<dbReference type="PANTHER" id="PTHR30578">
    <property type="entry name" value="ELECTRON TRANSPORT COMPLEX PROTEIN RNFD"/>
    <property type="match status" value="1"/>
</dbReference>
<accession>A0A842JEG2</accession>
<dbReference type="InterPro" id="IPR011303">
    <property type="entry name" value="RnfD_bac"/>
</dbReference>
<dbReference type="GO" id="GO:0022900">
    <property type="term" value="P:electron transport chain"/>
    <property type="evidence" value="ECO:0007669"/>
    <property type="project" value="UniProtKB-UniRule"/>
</dbReference>
<evidence type="ECO:0000256" key="2">
    <source>
        <dbReference type="ARBA" id="ARBA00022553"/>
    </source>
</evidence>
<comment type="function">
    <text evidence="10">Part of a membrane-bound complex that couples electron transfer with translocation of ions across the membrane.</text>
</comment>
<evidence type="ECO:0000256" key="10">
    <source>
        <dbReference type="HAMAP-Rule" id="MF_00462"/>
    </source>
</evidence>
<organism evidence="11 12">
    <name type="scientific">Gordonibacter massiliensis</name>
    <name type="common">ex Traore et al. 2017</name>
    <dbReference type="NCBI Taxonomy" id="1841863"/>
    <lineage>
        <taxon>Bacteria</taxon>
        <taxon>Bacillati</taxon>
        <taxon>Actinomycetota</taxon>
        <taxon>Coriobacteriia</taxon>
        <taxon>Eggerthellales</taxon>
        <taxon>Eggerthellaceae</taxon>
        <taxon>Gordonibacter</taxon>
    </lineage>
</organism>
<sequence length="334" mass="34876">MEHEDNVSRVRPLVLSTAPHVFDGISTQKVMLNVLIALVPTLVASAVIFGWRALLVTAATTIACVLFEYLWCRLRKTAQTVGDLSAVVTGLLLAFNLPSTIPLYMAVIGAFVAIVVVKELFGGIGRNFANPAIVARIVLSVSFTAAMTNYAAPQIASFAPGTAGVDAVTSATPLAPSAPALPFLDLLLGVHGGVLGETCGLAILLGLLWLLATRTITFTIPGVYVGTVVVMSLITGHDAVAQVFSGGLLLGAVFMATDYVGSPTTFKGQVIFGVGLGLITCLIRFWGNMNEGVAYSILLMNLVVPYIEALTGATPLGGQKKKLFGKKKAEGGNE</sequence>
<evidence type="ECO:0000256" key="8">
    <source>
        <dbReference type="ARBA" id="ARBA00022989"/>
    </source>
</evidence>
<keyword evidence="1 10" id="KW-0813">Transport</keyword>
<evidence type="ECO:0000256" key="3">
    <source>
        <dbReference type="ARBA" id="ARBA00022630"/>
    </source>
</evidence>
<feature type="transmembrane region" description="Helical" evidence="10">
    <location>
        <begin position="101"/>
        <end position="121"/>
    </location>
</feature>
<dbReference type="AlphaFoldDB" id="A0A842JEG2"/>
<feature type="transmembrane region" description="Helical" evidence="10">
    <location>
        <begin position="293"/>
        <end position="318"/>
    </location>
</feature>
<dbReference type="EMBL" id="JACMSE010000009">
    <property type="protein sequence ID" value="MBC2890067.1"/>
    <property type="molecule type" value="Genomic_DNA"/>
</dbReference>
<dbReference type="RefSeq" id="WP_185905818.1">
    <property type="nucleotide sequence ID" value="NZ_JACMSE010000009.1"/>
</dbReference>
<comment type="similarity">
    <text evidence="10">Belongs to the NqrB/RnfD family.</text>
</comment>
<dbReference type="GO" id="GO:0055085">
    <property type="term" value="P:transmembrane transport"/>
    <property type="evidence" value="ECO:0007669"/>
    <property type="project" value="InterPro"/>
</dbReference>
<comment type="caution">
    <text evidence="11">The sequence shown here is derived from an EMBL/GenBank/DDBJ whole genome shotgun (WGS) entry which is preliminary data.</text>
</comment>
<evidence type="ECO:0000256" key="4">
    <source>
        <dbReference type="ARBA" id="ARBA00022643"/>
    </source>
</evidence>
<evidence type="ECO:0000256" key="7">
    <source>
        <dbReference type="ARBA" id="ARBA00022982"/>
    </source>
</evidence>